<proteinExistence type="predicted"/>
<keyword evidence="2" id="KW-0812">Transmembrane</keyword>
<feature type="region of interest" description="Disordered" evidence="1">
    <location>
        <begin position="234"/>
        <end position="277"/>
    </location>
</feature>
<feature type="transmembrane region" description="Helical" evidence="2">
    <location>
        <begin position="6"/>
        <end position="27"/>
    </location>
</feature>
<keyword evidence="4" id="KW-1185">Reference proteome</keyword>
<feature type="compositionally biased region" description="Basic and acidic residues" evidence="1">
    <location>
        <begin position="258"/>
        <end position="268"/>
    </location>
</feature>
<sequence length="303" mass="31777">MSAVVIGVIVAILVVLVLAGFVVYRFMGAKTRRESDKHFMHEYAPTKFTTIATSTAAAAAATSSSASHHLSESNALHTPTEYDFTTLDMPSTTTTTTTKAVGSFPDPLALSIAMLNAAPSSSPAPPPVEPKRYNFDPAQSTVNGAALSTSPFNRKEAVQPSRRSYSNFEAHSMEFSAVSGSYAESYTESYAGSLAGSIAGSLAGSYANSFSGTYDGQGVLNSFDSSADAFGRDTVGTTVSDAPGGRESQVGPSTGDGDQSHWMDDMRGTNDSYAMLESGSFDRTSALSRFSTDSDMTGRPTQT</sequence>
<gene>
    <name evidence="3" type="ORF">HBR001_LOCUS508</name>
</gene>
<organism evidence="3 4">
    <name type="scientific">Hyaloperonospora brassicae</name>
    <name type="common">Brassica downy mildew</name>
    <name type="synonym">Peronospora brassicae</name>
    <dbReference type="NCBI Taxonomy" id="162125"/>
    <lineage>
        <taxon>Eukaryota</taxon>
        <taxon>Sar</taxon>
        <taxon>Stramenopiles</taxon>
        <taxon>Oomycota</taxon>
        <taxon>Peronosporomycetes</taxon>
        <taxon>Peronosporales</taxon>
        <taxon>Peronosporaceae</taxon>
        <taxon>Hyaloperonospora</taxon>
    </lineage>
</organism>
<keyword evidence="2" id="KW-1133">Transmembrane helix</keyword>
<evidence type="ECO:0008006" key="5">
    <source>
        <dbReference type="Google" id="ProtNLM"/>
    </source>
</evidence>
<protein>
    <recommendedName>
        <fullName evidence="5">RxLR effector candidate protein</fullName>
    </recommendedName>
</protein>
<evidence type="ECO:0000313" key="4">
    <source>
        <dbReference type="Proteomes" id="UP001162031"/>
    </source>
</evidence>
<accession>A0AAV0T2I6</accession>
<evidence type="ECO:0000256" key="2">
    <source>
        <dbReference type="SAM" id="Phobius"/>
    </source>
</evidence>
<reference evidence="3" key="1">
    <citation type="submission" date="2022-12" db="EMBL/GenBank/DDBJ databases">
        <authorList>
            <person name="Webb A."/>
        </authorList>
    </citation>
    <scope>NUCLEOTIDE SEQUENCE</scope>
    <source>
        <strain evidence="3">Hp1</strain>
    </source>
</reference>
<comment type="caution">
    <text evidence="3">The sequence shown here is derived from an EMBL/GenBank/DDBJ whole genome shotgun (WGS) entry which is preliminary data.</text>
</comment>
<feature type="region of interest" description="Disordered" evidence="1">
    <location>
        <begin position="119"/>
        <end position="163"/>
    </location>
</feature>
<dbReference type="AlphaFoldDB" id="A0AAV0T2I6"/>
<evidence type="ECO:0000313" key="3">
    <source>
        <dbReference type="EMBL" id="CAI5710655.1"/>
    </source>
</evidence>
<dbReference type="Proteomes" id="UP001162031">
    <property type="component" value="Unassembled WGS sequence"/>
</dbReference>
<name>A0AAV0T2I6_HYABA</name>
<feature type="compositionally biased region" description="Polar residues" evidence="1">
    <location>
        <begin position="137"/>
        <end position="152"/>
    </location>
</feature>
<dbReference type="EMBL" id="CANTFL010000068">
    <property type="protein sequence ID" value="CAI5710655.1"/>
    <property type="molecule type" value="Genomic_DNA"/>
</dbReference>
<keyword evidence="2" id="KW-0472">Membrane</keyword>
<evidence type="ECO:0000256" key="1">
    <source>
        <dbReference type="SAM" id="MobiDB-lite"/>
    </source>
</evidence>